<evidence type="ECO:0000313" key="2">
    <source>
        <dbReference type="EMBL" id="MBE7701691.1"/>
    </source>
</evidence>
<evidence type="ECO:0000256" key="1">
    <source>
        <dbReference type="SAM" id="Phobius"/>
    </source>
</evidence>
<organism evidence="2 3">
    <name type="scientific">Oerskovia douganii</name>
    <dbReference type="NCBI Taxonomy" id="2762210"/>
    <lineage>
        <taxon>Bacteria</taxon>
        <taxon>Bacillati</taxon>
        <taxon>Actinomycetota</taxon>
        <taxon>Actinomycetes</taxon>
        <taxon>Micrococcales</taxon>
        <taxon>Cellulomonadaceae</taxon>
        <taxon>Oerskovia</taxon>
    </lineage>
</organism>
<keyword evidence="1" id="KW-0812">Transmembrane</keyword>
<accession>A0A9D5UER3</accession>
<keyword evidence="1" id="KW-1133">Transmembrane helix</keyword>
<gene>
    <name evidence="2" type="ORF">H9623_15465</name>
</gene>
<dbReference type="EMBL" id="JACSPN010000023">
    <property type="protein sequence ID" value="MBE7701691.1"/>
    <property type="molecule type" value="Genomic_DNA"/>
</dbReference>
<dbReference type="AlphaFoldDB" id="A0A9D5UER3"/>
<keyword evidence="3" id="KW-1185">Reference proteome</keyword>
<evidence type="ECO:0000313" key="3">
    <source>
        <dbReference type="Proteomes" id="UP000822993"/>
    </source>
</evidence>
<dbReference type="RefSeq" id="WP_191805601.1">
    <property type="nucleotide sequence ID" value="NZ_JACSPN010000023.1"/>
</dbReference>
<proteinExistence type="predicted"/>
<dbReference type="Proteomes" id="UP000822993">
    <property type="component" value="Unassembled WGS sequence"/>
</dbReference>
<comment type="caution">
    <text evidence="2">The sequence shown here is derived from an EMBL/GenBank/DDBJ whole genome shotgun (WGS) entry which is preliminary data.</text>
</comment>
<feature type="transmembrane region" description="Helical" evidence="1">
    <location>
        <begin position="67"/>
        <end position="89"/>
    </location>
</feature>
<keyword evidence="1" id="KW-0472">Membrane</keyword>
<name>A0A9D5UER3_9CELL</name>
<sequence>MLTLLSGSSVFGALAVDCFTWVAGALAAAPGRLGALGSRIEATVVEWGWFGPAGEMTERIAYTPARVALALFLVMSVAAVAALVSSLVTRRAREDTEVRAPRRG</sequence>
<reference evidence="2 3" key="1">
    <citation type="submission" date="2020-08" db="EMBL/GenBank/DDBJ databases">
        <title>A Genomic Blueprint of the Chicken Gut Microbiome.</title>
        <authorList>
            <person name="Gilroy R."/>
            <person name="Ravi A."/>
            <person name="Getino M."/>
            <person name="Pursley I."/>
            <person name="Horton D.L."/>
            <person name="Alikhan N.-F."/>
            <person name="Baker D."/>
            <person name="Gharbi K."/>
            <person name="Hall N."/>
            <person name="Watson M."/>
            <person name="Adriaenssens E.M."/>
            <person name="Foster-Nyarko E."/>
            <person name="Jarju S."/>
            <person name="Secka A."/>
            <person name="Antonio M."/>
            <person name="Oren A."/>
            <person name="Chaudhuri R."/>
            <person name="La Ragione R.M."/>
            <person name="Hildebrand F."/>
            <person name="Pallen M.J."/>
        </authorList>
    </citation>
    <scope>NUCLEOTIDE SEQUENCE [LARGE SCALE GENOMIC DNA]</scope>
    <source>
        <strain evidence="2 3">Sa1BUA8</strain>
    </source>
</reference>
<protein>
    <submittedName>
        <fullName evidence="2">Uncharacterized protein</fullName>
    </submittedName>
</protein>